<dbReference type="EMBL" id="JHAJ01000117">
    <property type="protein sequence ID" value="KLA44663.1"/>
    <property type="molecule type" value="Genomic_DNA"/>
</dbReference>
<comment type="caution">
    <text evidence="1">The sequence shown here is derived from an EMBL/GenBank/DDBJ whole genome shotgun (WGS) entry which is preliminary data.</text>
</comment>
<accession>A0A0G8G7U3</accession>
<organism evidence="1 2">
    <name type="scientific">Ligilactobacillus ruminis</name>
    <dbReference type="NCBI Taxonomy" id="1623"/>
    <lineage>
        <taxon>Bacteria</taxon>
        <taxon>Bacillati</taxon>
        <taxon>Bacillota</taxon>
        <taxon>Bacilli</taxon>
        <taxon>Lactobacillales</taxon>
        <taxon>Lactobacillaceae</taxon>
        <taxon>Ligilactobacillus</taxon>
    </lineage>
</organism>
<dbReference type="InterPro" id="IPR006121">
    <property type="entry name" value="HMA_dom"/>
</dbReference>
<gene>
    <name evidence="1" type="ORF">LRB_1764</name>
</gene>
<evidence type="ECO:0000313" key="1">
    <source>
        <dbReference type="EMBL" id="KLA44663.1"/>
    </source>
</evidence>
<evidence type="ECO:0000313" key="2">
    <source>
        <dbReference type="Proteomes" id="UP000035618"/>
    </source>
</evidence>
<dbReference type="AlphaFoldDB" id="A0A0G8G7U3"/>
<reference evidence="1 2" key="1">
    <citation type="journal article" date="2015" name="BMC Microbiol.">
        <title>Lactobacillus ruminis strains cluster according to their mammalian gut source.</title>
        <authorList>
            <person name="O' Donnell M.M."/>
            <person name="Harris H.M."/>
            <person name="Lynch D.B."/>
            <person name="Ross R.P."/>
            <person name="O'Toole P.W."/>
        </authorList>
    </citation>
    <scope>NUCLEOTIDE SEQUENCE [LARGE SCALE GENOMIC DNA]</scope>
    <source>
        <strain evidence="1 2">ATCC 27780</strain>
    </source>
</reference>
<dbReference type="Pfam" id="PF00403">
    <property type="entry name" value="HMA"/>
    <property type="match status" value="1"/>
</dbReference>
<dbReference type="GO" id="GO:0046872">
    <property type="term" value="F:metal ion binding"/>
    <property type="evidence" value="ECO:0007669"/>
    <property type="project" value="InterPro"/>
</dbReference>
<dbReference type="Gene3D" id="3.30.70.100">
    <property type="match status" value="1"/>
</dbReference>
<dbReference type="SUPFAM" id="SSF55008">
    <property type="entry name" value="HMA, heavy metal-associated domain"/>
    <property type="match status" value="1"/>
</dbReference>
<dbReference type="InterPro" id="IPR036163">
    <property type="entry name" value="HMA_dom_sf"/>
</dbReference>
<dbReference type="Proteomes" id="UP000035618">
    <property type="component" value="Unassembled WGS sequence"/>
</dbReference>
<sequence>MQHNLVEVIKMKHVTMKIEGMSCPSCMGKIKQVLEERANARDVEVLFNSGRVKFVSDDEKGAEAARSVIESLGHEVGSVRISD</sequence>
<dbReference type="PROSITE" id="PS01047">
    <property type="entry name" value="HMA_1"/>
    <property type="match status" value="1"/>
</dbReference>
<proteinExistence type="predicted"/>
<name>A0A0G8G7U3_9LACO</name>
<dbReference type="PROSITE" id="PS50846">
    <property type="entry name" value="HMA_2"/>
    <property type="match status" value="1"/>
</dbReference>
<protein>
    <submittedName>
        <fullName evidence="1">Copper chaperone</fullName>
    </submittedName>
</protein>
<dbReference type="CDD" id="cd00371">
    <property type="entry name" value="HMA"/>
    <property type="match status" value="1"/>
</dbReference>
<dbReference type="InterPro" id="IPR017969">
    <property type="entry name" value="Heavy-metal-associated_CS"/>
</dbReference>